<feature type="region of interest" description="Disordered" evidence="1">
    <location>
        <begin position="239"/>
        <end position="258"/>
    </location>
</feature>
<accession>A0A1H6ERR3</accession>
<dbReference type="OrthoDB" id="4553959at2"/>
<dbReference type="Proteomes" id="UP000236732">
    <property type="component" value="Unassembled WGS sequence"/>
</dbReference>
<reference evidence="2 3" key="1">
    <citation type="submission" date="2016-10" db="EMBL/GenBank/DDBJ databases">
        <authorList>
            <person name="de Groot N.N."/>
        </authorList>
    </citation>
    <scope>NUCLEOTIDE SEQUENCE [LARGE SCALE GENOMIC DNA]</scope>
    <source>
        <strain evidence="2 3">CGMCC 4.7037</strain>
    </source>
</reference>
<organism evidence="2 3">
    <name type="scientific">Nonomuraea solani</name>
    <dbReference type="NCBI Taxonomy" id="1144553"/>
    <lineage>
        <taxon>Bacteria</taxon>
        <taxon>Bacillati</taxon>
        <taxon>Actinomycetota</taxon>
        <taxon>Actinomycetes</taxon>
        <taxon>Streptosporangiales</taxon>
        <taxon>Streptosporangiaceae</taxon>
        <taxon>Nonomuraea</taxon>
    </lineage>
</organism>
<evidence type="ECO:0000313" key="3">
    <source>
        <dbReference type="Proteomes" id="UP000236732"/>
    </source>
</evidence>
<evidence type="ECO:0000313" key="2">
    <source>
        <dbReference type="EMBL" id="SEG99781.1"/>
    </source>
</evidence>
<evidence type="ECO:0008006" key="4">
    <source>
        <dbReference type="Google" id="ProtNLM"/>
    </source>
</evidence>
<proteinExistence type="predicted"/>
<dbReference type="AlphaFoldDB" id="A0A1H6ERR3"/>
<dbReference type="RefSeq" id="WP_103960968.1">
    <property type="nucleotide sequence ID" value="NZ_FNVT01000014.1"/>
</dbReference>
<dbReference type="EMBL" id="FNVT01000014">
    <property type="protein sequence ID" value="SEG99781.1"/>
    <property type="molecule type" value="Genomic_DNA"/>
</dbReference>
<evidence type="ECO:0000256" key="1">
    <source>
        <dbReference type="SAM" id="MobiDB-lite"/>
    </source>
</evidence>
<sequence length="258" mass="27993">MNDDPQYRAMLTYDIEDYSQRNNSDQYTLQSTMIRLLDLAAGAAGLGLLDWKRQPQGDGEFVVLPSSIHPARLLGPFTDALSQAINDHNASSQPRLRLRLAIHAGPIHVDGPAGSPGRNAVASGRLVNADALRAALRSVADANLGMIISDTFHADYVGQGYGGPPADQFRRIKAKIKQQEYVAYVHLPGYNVHAVPELREFDAECSEKEEKAEQPSQKHQVSVGGDWYGGNSYHVSGGGNNFAGRDITITEPGQKPSS</sequence>
<protein>
    <recommendedName>
        <fullName evidence="4">Guanylate cyclase domain-containing protein</fullName>
    </recommendedName>
</protein>
<keyword evidence="3" id="KW-1185">Reference proteome</keyword>
<name>A0A1H6ERR3_9ACTN</name>
<gene>
    <name evidence="2" type="ORF">SAMN05444920_11457</name>
</gene>